<keyword evidence="4 5" id="KW-0472">Membrane</keyword>
<evidence type="ECO:0000256" key="1">
    <source>
        <dbReference type="ARBA" id="ARBA00004141"/>
    </source>
</evidence>
<evidence type="ECO:0000256" key="2">
    <source>
        <dbReference type="ARBA" id="ARBA00022692"/>
    </source>
</evidence>
<sequence length="412" mass="42413">MSAAEIRRRYLFLLVLRWFPVGLIVPVLVLLPLERGLTVAEIGLAAAMQGVVVLVLELPTGGLSDSWGRRPVLLVGSCVALGATALFVVADSLALFAASYLLQGIYRALDSGPLESWYVDSALAADPSVRLDRGLSAGGTALGLGIAGGALVTGGLVAWVEVPGVPTLVLPVLLILVVQLCGLLAIVLLVHEPPHPAGRRRFLGSVREVPRVVGEGVRLVRASRVLVCLLLVEAFWGFGVVTYETLMPVRLAEQLGDRSTAAVLTGPANSVAWLVSAAGAALVPLLTARIGTAVTGLVLCLVQGAAVGAMGLLAGPAGVLAGFLAAYLVHGAANPVHMTLLHEQVSGAHRTTVVSMNSMLFQAFAALGMVVLTGLVTGASTGTAMLVGGLVMAAAAPLYLPARARRRQQVAV</sequence>
<accession>A0A1Q8C6B2</accession>
<keyword evidence="7" id="KW-1185">Reference proteome</keyword>
<feature type="transmembrane region" description="Helical" evidence="5">
    <location>
        <begin position="263"/>
        <end position="286"/>
    </location>
</feature>
<dbReference type="Pfam" id="PF07690">
    <property type="entry name" value="MFS_1"/>
    <property type="match status" value="1"/>
</dbReference>
<keyword evidence="2 5" id="KW-0812">Transmembrane</keyword>
<evidence type="ECO:0000256" key="3">
    <source>
        <dbReference type="ARBA" id="ARBA00022989"/>
    </source>
</evidence>
<dbReference type="Gene3D" id="1.20.1250.20">
    <property type="entry name" value="MFS general substrate transporter like domains"/>
    <property type="match status" value="1"/>
</dbReference>
<protein>
    <submittedName>
        <fullName evidence="6">MFS transporter</fullName>
    </submittedName>
</protein>
<feature type="transmembrane region" description="Helical" evidence="5">
    <location>
        <begin position="382"/>
        <end position="400"/>
    </location>
</feature>
<comment type="subcellular location">
    <subcellularLocation>
        <location evidence="1">Membrane</location>
        <topology evidence="1">Multi-pass membrane protein</topology>
    </subcellularLocation>
</comment>
<dbReference type="PROSITE" id="PS00216">
    <property type="entry name" value="SUGAR_TRANSPORT_1"/>
    <property type="match status" value="1"/>
</dbReference>
<dbReference type="GO" id="GO:0016020">
    <property type="term" value="C:membrane"/>
    <property type="evidence" value="ECO:0007669"/>
    <property type="project" value="UniProtKB-SubCell"/>
</dbReference>
<feature type="transmembrane region" description="Helical" evidence="5">
    <location>
        <begin position="168"/>
        <end position="191"/>
    </location>
</feature>
<feature type="transmembrane region" description="Helical" evidence="5">
    <location>
        <begin position="39"/>
        <end position="60"/>
    </location>
</feature>
<dbReference type="EMBL" id="MSIE01000082">
    <property type="protein sequence ID" value="OLF09905.1"/>
    <property type="molecule type" value="Genomic_DNA"/>
</dbReference>
<dbReference type="AlphaFoldDB" id="A0A1Q8C6B2"/>
<feature type="transmembrane region" description="Helical" evidence="5">
    <location>
        <begin position="12"/>
        <end position="33"/>
    </location>
</feature>
<dbReference type="PANTHER" id="PTHR23530:SF1">
    <property type="entry name" value="PERMEASE, MAJOR FACILITATOR SUPERFAMILY-RELATED"/>
    <property type="match status" value="1"/>
</dbReference>
<dbReference type="InterPro" id="IPR053160">
    <property type="entry name" value="MFS_DHA3_Transporter"/>
</dbReference>
<feature type="transmembrane region" description="Helical" evidence="5">
    <location>
        <begin position="293"/>
        <end position="314"/>
    </location>
</feature>
<comment type="caution">
    <text evidence="6">The sequence shown here is derived from an EMBL/GenBank/DDBJ whole genome shotgun (WGS) entry which is preliminary data.</text>
</comment>
<feature type="transmembrane region" description="Helical" evidence="5">
    <location>
        <begin position="320"/>
        <end position="341"/>
    </location>
</feature>
<evidence type="ECO:0000256" key="4">
    <source>
        <dbReference type="ARBA" id="ARBA00023136"/>
    </source>
</evidence>
<dbReference type="RefSeq" id="WP_075129670.1">
    <property type="nucleotide sequence ID" value="NZ_MSIE01000082.1"/>
</dbReference>
<feature type="transmembrane region" description="Helical" evidence="5">
    <location>
        <begin position="72"/>
        <end position="102"/>
    </location>
</feature>
<evidence type="ECO:0000313" key="6">
    <source>
        <dbReference type="EMBL" id="OLF09905.1"/>
    </source>
</evidence>
<dbReference type="STRING" id="1912961.BU204_32715"/>
<gene>
    <name evidence="6" type="ORF">BU204_32715</name>
</gene>
<dbReference type="InterPro" id="IPR005829">
    <property type="entry name" value="Sugar_transporter_CS"/>
</dbReference>
<evidence type="ECO:0000256" key="5">
    <source>
        <dbReference type="SAM" id="Phobius"/>
    </source>
</evidence>
<dbReference type="InterPro" id="IPR036259">
    <property type="entry name" value="MFS_trans_sf"/>
</dbReference>
<dbReference type="Proteomes" id="UP000185596">
    <property type="component" value="Unassembled WGS sequence"/>
</dbReference>
<organism evidence="6 7">
    <name type="scientific">Actinophytocola xanthii</name>
    <dbReference type="NCBI Taxonomy" id="1912961"/>
    <lineage>
        <taxon>Bacteria</taxon>
        <taxon>Bacillati</taxon>
        <taxon>Actinomycetota</taxon>
        <taxon>Actinomycetes</taxon>
        <taxon>Pseudonocardiales</taxon>
        <taxon>Pseudonocardiaceae</taxon>
    </lineage>
</organism>
<reference evidence="6 7" key="1">
    <citation type="submission" date="2016-12" db="EMBL/GenBank/DDBJ databases">
        <title>The draft genome sequence of Actinophytocola sp. 11-183.</title>
        <authorList>
            <person name="Wang W."/>
            <person name="Yuan L."/>
        </authorList>
    </citation>
    <scope>NUCLEOTIDE SEQUENCE [LARGE SCALE GENOMIC DNA]</scope>
    <source>
        <strain evidence="6 7">11-183</strain>
    </source>
</reference>
<keyword evidence="3 5" id="KW-1133">Transmembrane helix</keyword>
<name>A0A1Q8C6B2_9PSEU</name>
<proteinExistence type="predicted"/>
<dbReference type="SUPFAM" id="SSF103473">
    <property type="entry name" value="MFS general substrate transporter"/>
    <property type="match status" value="1"/>
</dbReference>
<dbReference type="GO" id="GO:0022857">
    <property type="term" value="F:transmembrane transporter activity"/>
    <property type="evidence" value="ECO:0007669"/>
    <property type="project" value="InterPro"/>
</dbReference>
<dbReference type="PANTHER" id="PTHR23530">
    <property type="entry name" value="TRANSPORT PROTEIN-RELATED"/>
    <property type="match status" value="1"/>
</dbReference>
<evidence type="ECO:0000313" key="7">
    <source>
        <dbReference type="Proteomes" id="UP000185596"/>
    </source>
</evidence>
<feature type="transmembrane region" description="Helical" evidence="5">
    <location>
        <begin position="225"/>
        <end position="243"/>
    </location>
</feature>
<dbReference type="InterPro" id="IPR011701">
    <property type="entry name" value="MFS"/>
</dbReference>
<dbReference type="OrthoDB" id="9810492at2"/>
<feature type="transmembrane region" description="Helical" evidence="5">
    <location>
        <begin position="353"/>
        <end position="376"/>
    </location>
</feature>